<feature type="region of interest" description="Disordered" evidence="1">
    <location>
        <begin position="55"/>
        <end position="78"/>
    </location>
</feature>
<comment type="caution">
    <text evidence="2">The sequence shown here is derived from an EMBL/GenBank/DDBJ whole genome shotgun (WGS) entry which is preliminary data.</text>
</comment>
<evidence type="ECO:0000313" key="3">
    <source>
        <dbReference type="Proteomes" id="UP000295444"/>
    </source>
</evidence>
<reference evidence="2 3" key="1">
    <citation type="submission" date="2019-03" db="EMBL/GenBank/DDBJ databases">
        <title>Genomic Encyclopedia of Type Strains, Phase IV (KMG-IV): sequencing the most valuable type-strain genomes for metagenomic binning, comparative biology and taxonomic classification.</title>
        <authorList>
            <person name="Goeker M."/>
        </authorList>
    </citation>
    <scope>NUCLEOTIDE SEQUENCE [LARGE SCALE GENOMIC DNA]</scope>
    <source>
        <strain evidence="2 3">DSM 45361</strain>
    </source>
</reference>
<dbReference type="EMBL" id="SNXZ01000002">
    <property type="protein sequence ID" value="TDQ01226.1"/>
    <property type="molecule type" value="Genomic_DNA"/>
</dbReference>
<dbReference type="Proteomes" id="UP000295444">
    <property type="component" value="Unassembled WGS sequence"/>
</dbReference>
<evidence type="ECO:0000313" key="2">
    <source>
        <dbReference type="EMBL" id="TDQ01226.1"/>
    </source>
</evidence>
<gene>
    <name evidence="2" type="ORF">EV186_1021094</name>
</gene>
<evidence type="ECO:0000256" key="1">
    <source>
        <dbReference type="SAM" id="MobiDB-lite"/>
    </source>
</evidence>
<name>A0A4R6SIL2_LABRH</name>
<organism evidence="2 3">
    <name type="scientific">Labedaea rhizosphaerae</name>
    <dbReference type="NCBI Taxonomy" id="598644"/>
    <lineage>
        <taxon>Bacteria</taxon>
        <taxon>Bacillati</taxon>
        <taxon>Actinomycetota</taxon>
        <taxon>Actinomycetes</taxon>
        <taxon>Pseudonocardiales</taxon>
        <taxon>Pseudonocardiaceae</taxon>
        <taxon>Labedaea</taxon>
    </lineage>
</organism>
<feature type="region of interest" description="Disordered" evidence="1">
    <location>
        <begin position="1"/>
        <end position="32"/>
    </location>
</feature>
<proteinExistence type="predicted"/>
<sequence length="78" mass="8459">MRVDVGQADDAVGHDDQLDTPGPPELPLRCGASATPSQLGLVIGRQDLAQVLTVPHTLSSAQRERGDRPAVHRRPRFR</sequence>
<keyword evidence="3" id="KW-1185">Reference proteome</keyword>
<accession>A0A4R6SIL2</accession>
<protein>
    <submittedName>
        <fullName evidence="2">Uncharacterized protein</fullName>
    </submittedName>
</protein>
<dbReference type="AlphaFoldDB" id="A0A4R6SIL2"/>